<keyword evidence="2" id="KW-1185">Reference proteome</keyword>
<dbReference type="AlphaFoldDB" id="A0A1Q9BYP6"/>
<organism evidence="1 2">
    <name type="scientific">Symbiodinium microadriaticum</name>
    <name type="common">Dinoflagellate</name>
    <name type="synonym">Zooxanthella microadriatica</name>
    <dbReference type="NCBI Taxonomy" id="2951"/>
    <lineage>
        <taxon>Eukaryota</taxon>
        <taxon>Sar</taxon>
        <taxon>Alveolata</taxon>
        <taxon>Dinophyceae</taxon>
        <taxon>Suessiales</taxon>
        <taxon>Symbiodiniaceae</taxon>
        <taxon>Symbiodinium</taxon>
    </lineage>
</organism>
<accession>A0A1Q9BYP6</accession>
<sequence length="181" mass="20109">LVREALRTATEFNMGTLEMPSDYMEAATTYKMLFSVTSRWGLTTVKEVMLTKLNFPAPMVSINGPAQINRRRPDRITLEAVGIPSACANASNNLGYRWIATSGNLNFADFPDIITSASTLAIPPFVLEPDLTNANEFHVYNFTVECFVNTVQGNVPERTASATVTVRIYRSDVYVVYRTVP</sequence>
<evidence type="ECO:0008006" key="3">
    <source>
        <dbReference type="Google" id="ProtNLM"/>
    </source>
</evidence>
<dbReference type="Proteomes" id="UP000186817">
    <property type="component" value="Unassembled WGS sequence"/>
</dbReference>
<comment type="caution">
    <text evidence="1">The sequence shown here is derived from an EMBL/GenBank/DDBJ whole genome shotgun (WGS) entry which is preliminary data.</text>
</comment>
<dbReference type="EMBL" id="LSRX01002262">
    <property type="protein sequence ID" value="OLP75813.1"/>
    <property type="molecule type" value="Genomic_DNA"/>
</dbReference>
<reference evidence="1 2" key="1">
    <citation type="submission" date="2016-02" db="EMBL/GenBank/DDBJ databases">
        <title>Genome analysis of coral dinoflagellate symbionts highlights evolutionary adaptations to a symbiotic lifestyle.</title>
        <authorList>
            <person name="Aranda M."/>
            <person name="Li Y."/>
            <person name="Liew Y.J."/>
            <person name="Baumgarten S."/>
            <person name="Simakov O."/>
            <person name="Wilson M."/>
            <person name="Piel J."/>
            <person name="Ashoor H."/>
            <person name="Bougouffa S."/>
            <person name="Bajic V.B."/>
            <person name="Ryu T."/>
            <person name="Ravasi T."/>
            <person name="Bayer T."/>
            <person name="Micklem G."/>
            <person name="Kim H."/>
            <person name="Bhak J."/>
            <person name="Lajeunesse T.C."/>
            <person name="Voolstra C.R."/>
        </authorList>
    </citation>
    <scope>NUCLEOTIDE SEQUENCE [LARGE SCALE GENOMIC DNA]</scope>
    <source>
        <strain evidence="1 2">CCMP2467</strain>
    </source>
</reference>
<name>A0A1Q9BYP6_SYMMI</name>
<evidence type="ECO:0000313" key="2">
    <source>
        <dbReference type="Proteomes" id="UP000186817"/>
    </source>
</evidence>
<evidence type="ECO:0000313" key="1">
    <source>
        <dbReference type="EMBL" id="OLP75813.1"/>
    </source>
</evidence>
<proteinExistence type="predicted"/>
<feature type="non-terminal residue" evidence="1">
    <location>
        <position position="1"/>
    </location>
</feature>
<gene>
    <name evidence="1" type="ORF">AK812_SmicGene44331</name>
</gene>
<protein>
    <recommendedName>
        <fullName evidence="3">Ig-like domain-containing protein</fullName>
    </recommendedName>
</protein>